<keyword evidence="2" id="KW-0472">Membrane</keyword>
<dbReference type="Proteomes" id="UP000186235">
    <property type="component" value="Unassembled WGS sequence"/>
</dbReference>
<sequence length="142" mass="14011">MSAAPFLDVPTLAGGPGWAADVVAETATPSPSDDPLREDLDPNDVSPGLAGFLAIFAVAVATVALFFGLSRQLRRMRHNAETQGIGPDGPVDATAPETPAGSATAGSGPDGSASDGAAPDGSTSGGTRDARGPDESGPERQG</sequence>
<keyword evidence="2" id="KW-0812">Transmembrane</keyword>
<dbReference type="RefSeq" id="WP_083711928.1">
    <property type="nucleotide sequence ID" value="NZ_FTMI01000006.1"/>
</dbReference>
<keyword evidence="4" id="KW-1185">Reference proteome</keyword>
<feature type="compositionally biased region" description="Low complexity" evidence="1">
    <location>
        <begin position="98"/>
        <end position="126"/>
    </location>
</feature>
<organism evidence="3 4">
    <name type="scientific">Cellulosimicrobium aquatile</name>
    <dbReference type="NCBI Taxonomy" id="1612203"/>
    <lineage>
        <taxon>Bacteria</taxon>
        <taxon>Bacillati</taxon>
        <taxon>Actinomycetota</taxon>
        <taxon>Actinomycetes</taxon>
        <taxon>Micrococcales</taxon>
        <taxon>Promicromonosporaceae</taxon>
        <taxon>Cellulosimicrobium</taxon>
    </lineage>
</organism>
<reference evidence="4" key="1">
    <citation type="submission" date="2017-01" db="EMBL/GenBank/DDBJ databases">
        <authorList>
            <person name="Varghese N."/>
            <person name="Submissions S."/>
        </authorList>
    </citation>
    <scope>NUCLEOTIDE SEQUENCE [LARGE SCALE GENOMIC DNA]</scope>
    <source>
        <strain evidence="4">3bp</strain>
    </source>
</reference>
<accession>A0A1N6UDD4</accession>
<protein>
    <submittedName>
        <fullName evidence="3">Uncharacterized protein</fullName>
    </submittedName>
</protein>
<name>A0A1N6UDD4_9MICO</name>
<evidence type="ECO:0000313" key="4">
    <source>
        <dbReference type="Proteomes" id="UP000186235"/>
    </source>
</evidence>
<evidence type="ECO:0000256" key="1">
    <source>
        <dbReference type="SAM" id="MobiDB-lite"/>
    </source>
</evidence>
<evidence type="ECO:0000256" key="2">
    <source>
        <dbReference type="SAM" id="Phobius"/>
    </source>
</evidence>
<dbReference type="AlphaFoldDB" id="A0A1N6UDD4"/>
<evidence type="ECO:0000313" key="3">
    <source>
        <dbReference type="EMBL" id="SIQ63609.1"/>
    </source>
</evidence>
<feature type="region of interest" description="Disordered" evidence="1">
    <location>
        <begin position="25"/>
        <end position="45"/>
    </location>
</feature>
<feature type="transmembrane region" description="Helical" evidence="2">
    <location>
        <begin position="49"/>
        <end position="69"/>
    </location>
</feature>
<keyword evidence="2" id="KW-1133">Transmembrane helix</keyword>
<dbReference type="EMBL" id="FTMI01000006">
    <property type="protein sequence ID" value="SIQ63609.1"/>
    <property type="molecule type" value="Genomic_DNA"/>
</dbReference>
<feature type="region of interest" description="Disordered" evidence="1">
    <location>
        <begin position="80"/>
        <end position="142"/>
    </location>
</feature>
<gene>
    <name evidence="3" type="ORF">SAMN05518682_3109</name>
</gene>
<proteinExistence type="predicted"/>
<feature type="compositionally biased region" description="Basic and acidic residues" evidence="1">
    <location>
        <begin position="128"/>
        <end position="142"/>
    </location>
</feature>